<feature type="region of interest" description="Disordered" evidence="1">
    <location>
        <begin position="48"/>
        <end position="346"/>
    </location>
</feature>
<name>A0A843VV69_COLES</name>
<feature type="region of interest" description="Disordered" evidence="1">
    <location>
        <begin position="368"/>
        <end position="424"/>
    </location>
</feature>
<dbReference type="Proteomes" id="UP000652761">
    <property type="component" value="Unassembled WGS sequence"/>
</dbReference>
<dbReference type="PANTHER" id="PTHR36364:SF1">
    <property type="entry name" value="OS03G0203000 PROTEIN"/>
    <property type="match status" value="1"/>
</dbReference>
<dbReference type="PANTHER" id="PTHR36364">
    <property type="entry name" value="OS03G0203000 PROTEIN"/>
    <property type="match status" value="1"/>
</dbReference>
<organism evidence="2 3">
    <name type="scientific">Colocasia esculenta</name>
    <name type="common">Wild taro</name>
    <name type="synonym">Arum esculentum</name>
    <dbReference type="NCBI Taxonomy" id="4460"/>
    <lineage>
        <taxon>Eukaryota</taxon>
        <taxon>Viridiplantae</taxon>
        <taxon>Streptophyta</taxon>
        <taxon>Embryophyta</taxon>
        <taxon>Tracheophyta</taxon>
        <taxon>Spermatophyta</taxon>
        <taxon>Magnoliopsida</taxon>
        <taxon>Liliopsida</taxon>
        <taxon>Araceae</taxon>
        <taxon>Aroideae</taxon>
        <taxon>Colocasieae</taxon>
        <taxon>Colocasia</taxon>
    </lineage>
</organism>
<feature type="compositionally biased region" description="Basic and acidic residues" evidence="1">
    <location>
        <begin position="148"/>
        <end position="176"/>
    </location>
</feature>
<reference evidence="2" key="1">
    <citation type="submission" date="2017-07" db="EMBL/GenBank/DDBJ databases">
        <title>Taro Niue Genome Assembly and Annotation.</title>
        <authorList>
            <person name="Atibalentja N."/>
            <person name="Keating K."/>
            <person name="Fields C.J."/>
        </authorList>
    </citation>
    <scope>NUCLEOTIDE SEQUENCE</scope>
    <source>
        <strain evidence="2">Niue_2</strain>
        <tissue evidence="2">Leaf</tissue>
    </source>
</reference>
<evidence type="ECO:0000313" key="3">
    <source>
        <dbReference type="Proteomes" id="UP000652761"/>
    </source>
</evidence>
<gene>
    <name evidence="2" type="ORF">Taro_027747</name>
</gene>
<feature type="compositionally biased region" description="Basic and acidic residues" evidence="1">
    <location>
        <begin position="75"/>
        <end position="96"/>
    </location>
</feature>
<feature type="compositionally biased region" description="Basic and acidic residues" evidence="1">
    <location>
        <begin position="210"/>
        <end position="260"/>
    </location>
</feature>
<comment type="caution">
    <text evidence="2">The sequence shown here is derived from an EMBL/GenBank/DDBJ whole genome shotgun (WGS) entry which is preliminary data.</text>
</comment>
<feature type="compositionally biased region" description="Basic and acidic residues" evidence="1">
    <location>
        <begin position="401"/>
        <end position="412"/>
    </location>
</feature>
<evidence type="ECO:0000256" key="1">
    <source>
        <dbReference type="SAM" id="MobiDB-lite"/>
    </source>
</evidence>
<protein>
    <recommendedName>
        <fullName evidence="4">Btz domain-containing protein</fullName>
    </recommendedName>
</protein>
<dbReference type="OrthoDB" id="1920561at2759"/>
<evidence type="ECO:0000313" key="2">
    <source>
        <dbReference type="EMBL" id="MQL95079.1"/>
    </source>
</evidence>
<evidence type="ECO:0008006" key="4">
    <source>
        <dbReference type="Google" id="ProtNLM"/>
    </source>
</evidence>
<dbReference type="EMBL" id="NMUH01001749">
    <property type="protein sequence ID" value="MQL95079.1"/>
    <property type="molecule type" value="Genomic_DNA"/>
</dbReference>
<proteinExistence type="predicted"/>
<dbReference type="AlphaFoldDB" id="A0A843VV69"/>
<sequence length="433" mass="49308">MSLFLELRCCRRFSLFTCDLAAARTGPPPSVFVEGTFDRWAPTAASWVSSGLEQGDGGRKTRGTWAGAPAPIAMSRREGRDSHGKRPHSSRFDRGPSPRRSRRDGRADTERKYPNNGDLEVREAVDGDQKRPRRFQETAPVEAVPAPESKEQQDSVNKELEKKPADGLSHDLKHSSDPVGVPRSRSLFQATYACHKQHDERGSGGQSDRSFGRRDTEKRRLRHWDVPKEQFGDKIKEKSMSKDLREKEEKVSDMQRRDENQAQPDEGFWRHDKYHELAADAPPSRRRPAFTEHKPPTEDPVAGEKLPETKKLPFHERPAYGSSRREEHSGYPRGQERTKKAFAGGDDRIGWEDRSLRWGEARRAGYQSRERFGSGGAARGRDRYNGRYGERIQNQVGGSQDRWKHDLFDEANRSPTPKNEEDEIAKVEALLAS</sequence>
<feature type="compositionally biased region" description="Basic and acidic residues" evidence="1">
    <location>
        <begin position="267"/>
        <end position="278"/>
    </location>
</feature>
<feature type="compositionally biased region" description="Basic and acidic residues" evidence="1">
    <location>
        <begin position="104"/>
        <end position="136"/>
    </location>
</feature>
<keyword evidence="3" id="KW-1185">Reference proteome</keyword>
<feature type="compositionally biased region" description="Basic and acidic residues" evidence="1">
    <location>
        <begin position="379"/>
        <end position="390"/>
    </location>
</feature>
<accession>A0A843VV69</accession>
<feature type="compositionally biased region" description="Basic and acidic residues" evidence="1">
    <location>
        <begin position="305"/>
        <end position="346"/>
    </location>
</feature>